<dbReference type="InParanoid" id="A0A1Y2PFS8"/>
<keyword evidence="2" id="KW-1185">Reference proteome</keyword>
<dbReference type="RefSeq" id="WP_086029145.1">
    <property type="nucleotide sequence ID" value="NZ_LAPZ01000001.1"/>
</dbReference>
<dbReference type="InterPro" id="IPR032710">
    <property type="entry name" value="NTF2-like_dom_sf"/>
</dbReference>
<dbReference type="Proteomes" id="UP000194221">
    <property type="component" value="Unassembled WGS sequence"/>
</dbReference>
<dbReference type="Gene3D" id="3.10.450.50">
    <property type="match status" value="1"/>
</dbReference>
<evidence type="ECO:0000313" key="2">
    <source>
        <dbReference type="Proteomes" id="UP000194221"/>
    </source>
</evidence>
<dbReference type="EMBL" id="LAPZ01000001">
    <property type="protein sequence ID" value="OSY89334.1"/>
    <property type="molecule type" value="Genomic_DNA"/>
</dbReference>
<gene>
    <name evidence="1" type="ORF">WH52_01475</name>
</gene>
<name>A0A1Y2PFS8_9FLAO</name>
<sequence>MTKKEIAREYIIQLEKGNIENIVALFNKNGIVESPLYGVQKADEFYKLLNNDTNNSKLTLNGIFEDNNSNNIALYFTYNWTLKNNNIVKFDVVDIIQFDNQNKISNLKIIYDTVISRKLVEQMKKHND</sequence>
<dbReference type="AlphaFoldDB" id="A0A1Y2PFS8"/>
<comment type="caution">
    <text evidence="1">The sequence shown here is derived from an EMBL/GenBank/DDBJ whole genome shotgun (WGS) entry which is preliminary data.</text>
</comment>
<dbReference type="STRING" id="1635173.WH52_01475"/>
<dbReference type="OrthoDB" id="459617at2"/>
<organism evidence="1 2">
    <name type="scientific">Tenacibaculum holothuriorum</name>
    <dbReference type="NCBI Taxonomy" id="1635173"/>
    <lineage>
        <taxon>Bacteria</taxon>
        <taxon>Pseudomonadati</taxon>
        <taxon>Bacteroidota</taxon>
        <taxon>Flavobacteriia</taxon>
        <taxon>Flavobacteriales</taxon>
        <taxon>Flavobacteriaceae</taxon>
        <taxon>Tenacibaculum</taxon>
    </lineage>
</organism>
<proteinExistence type="predicted"/>
<evidence type="ECO:0008006" key="3">
    <source>
        <dbReference type="Google" id="ProtNLM"/>
    </source>
</evidence>
<dbReference type="SUPFAM" id="SSF54427">
    <property type="entry name" value="NTF2-like"/>
    <property type="match status" value="1"/>
</dbReference>
<accession>A0A1Y2PFS8</accession>
<protein>
    <recommendedName>
        <fullName evidence="3">SnoaL-like domain-containing protein</fullName>
    </recommendedName>
</protein>
<evidence type="ECO:0000313" key="1">
    <source>
        <dbReference type="EMBL" id="OSY89334.1"/>
    </source>
</evidence>
<reference evidence="1 2" key="1">
    <citation type="submission" date="2015-03" db="EMBL/GenBank/DDBJ databases">
        <title>Genome sequence of Tenacibaculum sp. S2-2, isolated from intestinal microbiota of sea cucumber, Apostichopus japonicas.</title>
        <authorList>
            <person name="Shao Z."/>
            <person name="Wang L."/>
            <person name="Li X."/>
        </authorList>
    </citation>
    <scope>NUCLEOTIDE SEQUENCE [LARGE SCALE GENOMIC DNA]</scope>
    <source>
        <strain evidence="1 2">S2-2</strain>
    </source>
</reference>